<dbReference type="KEGG" id="amuc:Pan181_49050"/>
<gene>
    <name evidence="1" type="ORF">Pan181_16920</name>
    <name evidence="2" type="ORF">Pan181_39050</name>
    <name evidence="3" type="ORF">Pan181_45240</name>
    <name evidence="4" type="ORF">Pan181_49050</name>
</gene>
<dbReference type="EMBL" id="CP036278">
    <property type="protein sequence ID" value="QDU58291.1"/>
    <property type="molecule type" value="Genomic_DNA"/>
</dbReference>
<evidence type="ECO:0000313" key="3">
    <source>
        <dbReference type="EMBL" id="QDU58291.1"/>
    </source>
</evidence>
<dbReference type="RefSeq" id="WP_231943638.1">
    <property type="nucleotide sequence ID" value="NZ_CP036278.1"/>
</dbReference>
<reference evidence="4 5" key="1">
    <citation type="submission" date="2019-02" db="EMBL/GenBank/DDBJ databases">
        <title>Deep-cultivation of Planctomycetes and their phenomic and genomic characterization uncovers novel biology.</title>
        <authorList>
            <person name="Wiegand S."/>
            <person name="Jogler M."/>
            <person name="Boedeker C."/>
            <person name="Pinto D."/>
            <person name="Vollmers J."/>
            <person name="Rivas-Marin E."/>
            <person name="Kohn T."/>
            <person name="Peeters S.H."/>
            <person name="Heuer A."/>
            <person name="Rast P."/>
            <person name="Oberbeckmann S."/>
            <person name="Bunk B."/>
            <person name="Jeske O."/>
            <person name="Meyerdierks A."/>
            <person name="Storesund J.E."/>
            <person name="Kallscheuer N."/>
            <person name="Luecker S."/>
            <person name="Lage O.M."/>
            <person name="Pohl T."/>
            <person name="Merkel B.J."/>
            <person name="Hornburger P."/>
            <person name="Mueller R.-W."/>
            <person name="Bruemmer F."/>
            <person name="Labrenz M."/>
            <person name="Spormann A.M."/>
            <person name="Op den Camp H."/>
            <person name="Overmann J."/>
            <person name="Amann R."/>
            <person name="Jetten M.S.M."/>
            <person name="Mascher T."/>
            <person name="Medema M.H."/>
            <person name="Devos D.P."/>
            <person name="Kaster A.-K."/>
            <person name="Ovreas L."/>
            <person name="Rohde M."/>
            <person name="Galperin M.Y."/>
            <person name="Jogler C."/>
        </authorList>
    </citation>
    <scope>NUCLEOTIDE SEQUENCE [LARGE SCALE GENOMIC DNA]</scope>
    <source>
        <strain evidence="4 5">Pan181</strain>
    </source>
</reference>
<evidence type="ECO:0000313" key="2">
    <source>
        <dbReference type="EMBL" id="QDU57684.1"/>
    </source>
</evidence>
<evidence type="ECO:0008006" key="6">
    <source>
        <dbReference type="Google" id="ProtNLM"/>
    </source>
</evidence>
<dbReference type="NCBIfam" id="NF033572">
    <property type="entry name" value="transpos_ISKra4"/>
    <property type="match status" value="1"/>
</dbReference>
<evidence type="ECO:0000313" key="5">
    <source>
        <dbReference type="Proteomes" id="UP000315750"/>
    </source>
</evidence>
<evidence type="ECO:0000313" key="4">
    <source>
        <dbReference type="EMBL" id="QDU58665.1"/>
    </source>
</evidence>
<accession>A0A518AVA5</accession>
<sequence>MNVRSRWVDSLLGPLQVRRHYYHCRRCRHGLFPRDKTLGLGKRKFSPAAAQVVSIAGVQTSFAQSSEVTLRKLCGLKVSESTVERVTEDAGERLQTLLAEGETFGNTEPFAWQRDAHGKTCAYVSLDATGVRQQGPRGAQAEGRMAYVGMIYNINSEQDARSPDPHSVRYLSGFYELPELGRQLRRQAAAVGWDEAEQQIAISDGGAGLEEFLRVHFPRAERILDFWHASEYLVELSQSLYPDDEEHRTAQLASWCHRLKHQGGLSIVWMLQSLEKTNWSSAQREAYTTCLRYFQNHQHKMNYPRYVAHGWQIGSGPVESACKTVVAGRLKQSGMRWSQHGSNAVCHLRALYLSQRGCWEDYWQKYAA</sequence>
<dbReference type="AlphaFoldDB" id="A0A518AVA5"/>
<dbReference type="Proteomes" id="UP000315750">
    <property type="component" value="Chromosome"/>
</dbReference>
<organism evidence="4 5">
    <name type="scientific">Aeoliella mucimassa</name>
    <dbReference type="NCBI Taxonomy" id="2527972"/>
    <lineage>
        <taxon>Bacteria</taxon>
        <taxon>Pseudomonadati</taxon>
        <taxon>Planctomycetota</taxon>
        <taxon>Planctomycetia</taxon>
        <taxon>Pirellulales</taxon>
        <taxon>Lacipirellulaceae</taxon>
        <taxon>Aeoliella</taxon>
    </lineage>
</organism>
<dbReference type="KEGG" id="amuc:Pan181_16920"/>
<protein>
    <recommendedName>
        <fullName evidence="6">ISKra4 family transposase</fullName>
    </recommendedName>
</protein>
<dbReference type="EMBL" id="CP036278">
    <property type="protein sequence ID" value="QDU55502.1"/>
    <property type="molecule type" value="Genomic_DNA"/>
</dbReference>
<dbReference type="KEGG" id="amuc:Pan181_45240"/>
<name>A0A518AVA5_9BACT</name>
<evidence type="ECO:0000313" key="1">
    <source>
        <dbReference type="EMBL" id="QDU55502.1"/>
    </source>
</evidence>
<dbReference type="KEGG" id="amuc:Pan181_39050"/>
<proteinExistence type="predicted"/>
<keyword evidence="5" id="KW-1185">Reference proteome</keyword>
<dbReference type="EMBL" id="CP036278">
    <property type="protein sequence ID" value="QDU58665.1"/>
    <property type="molecule type" value="Genomic_DNA"/>
</dbReference>
<dbReference type="EMBL" id="CP036278">
    <property type="protein sequence ID" value="QDU57684.1"/>
    <property type="molecule type" value="Genomic_DNA"/>
</dbReference>